<sequence length="89" mass="9502">MIGNTFSWESFVGSRHGFSRLWDNIVVISFLDDGSDGGYSSPSGRPVCVILSGSSPLSSRLLSVEENNLIINPPGHLQAADVGYLLPPP</sequence>
<accession>A0AAV6YLN5</accession>
<evidence type="ECO:0000313" key="2">
    <source>
        <dbReference type="Proteomes" id="UP000824782"/>
    </source>
</evidence>
<dbReference type="Proteomes" id="UP000824782">
    <property type="component" value="Unassembled WGS sequence"/>
</dbReference>
<dbReference type="EMBL" id="WNYA01028824">
    <property type="protein sequence ID" value="KAG8537581.1"/>
    <property type="molecule type" value="Genomic_DNA"/>
</dbReference>
<protein>
    <submittedName>
        <fullName evidence="1">Uncharacterized protein</fullName>
    </submittedName>
</protein>
<proteinExistence type="predicted"/>
<dbReference type="AlphaFoldDB" id="A0AAV6YLN5"/>
<evidence type="ECO:0000313" key="1">
    <source>
        <dbReference type="EMBL" id="KAG8537581.1"/>
    </source>
</evidence>
<reference evidence="1" key="1">
    <citation type="thesis" date="2020" institute="ProQuest LLC" country="789 East Eisenhower Parkway, Ann Arbor, MI, USA">
        <title>Comparative Genomics and Chromosome Evolution.</title>
        <authorList>
            <person name="Mudd A.B."/>
        </authorList>
    </citation>
    <scope>NUCLEOTIDE SEQUENCE</scope>
    <source>
        <strain evidence="1">237g6f4</strain>
        <tissue evidence="1">Blood</tissue>
    </source>
</reference>
<name>A0AAV6YLN5_ENGPU</name>
<organism evidence="1 2">
    <name type="scientific">Engystomops pustulosus</name>
    <name type="common">Tungara frog</name>
    <name type="synonym">Physalaemus pustulosus</name>
    <dbReference type="NCBI Taxonomy" id="76066"/>
    <lineage>
        <taxon>Eukaryota</taxon>
        <taxon>Metazoa</taxon>
        <taxon>Chordata</taxon>
        <taxon>Craniata</taxon>
        <taxon>Vertebrata</taxon>
        <taxon>Euteleostomi</taxon>
        <taxon>Amphibia</taxon>
        <taxon>Batrachia</taxon>
        <taxon>Anura</taxon>
        <taxon>Neobatrachia</taxon>
        <taxon>Hyloidea</taxon>
        <taxon>Leptodactylidae</taxon>
        <taxon>Leiuperinae</taxon>
        <taxon>Engystomops</taxon>
    </lineage>
</organism>
<gene>
    <name evidence="1" type="ORF">GDO81_024271</name>
</gene>
<keyword evidence="2" id="KW-1185">Reference proteome</keyword>
<comment type="caution">
    <text evidence="1">The sequence shown here is derived from an EMBL/GenBank/DDBJ whole genome shotgun (WGS) entry which is preliminary data.</text>
</comment>